<evidence type="ECO:0000313" key="1">
    <source>
        <dbReference type="EMBL" id="KAI9904605.1"/>
    </source>
</evidence>
<comment type="caution">
    <text evidence="1">The sequence shown here is derived from an EMBL/GenBank/DDBJ whole genome shotgun (WGS) entry which is preliminary data.</text>
</comment>
<protein>
    <submittedName>
        <fullName evidence="1">Uncharacterized protein</fullName>
    </submittedName>
</protein>
<evidence type="ECO:0000313" key="2">
    <source>
        <dbReference type="Proteomes" id="UP001163324"/>
    </source>
</evidence>
<dbReference type="EMBL" id="CM047940">
    <property type="protein sequence ID" value="KAI9904605.1"/>
    <property type="molecule type" value="Genomic_DNA"/>
</dbReference>
<sequence>MAQNIGTNVSDETHTQSQRYLSTRGADENFSFEEVVLKGLASDGGLYVPNAIPEPSNWQSWKDLDFPDLAFEILSLYISPSEIPAGDLKKIINNSYSTFRAPETTPLVHLNDNLYLLELFHGPTFAFKDVALQFLGNLFEYFLVRKNEGKTGRDRHHLTVVGATSGDTGSAAIYGLRGKQDVSVFIMHPKGRVSPIQEAQMTTVLDKNVHNIAIKGTFDDCQDIVKALFADDDANKALNLGAVNSINWARILAQIVYYFHSYFALAKKQPSGFKFGDKVRFTVPTGNFGDILAGYFALRMGLPVEKLVIATNENDILDRFWKSGKYEKKKAGGTEAVGGLAVDGAMAHPDGVKETLSPAMDILVSSNFERLLWFLAYEFASTAGMDDVWNKRQASQEVAKWLKELKTTGAFGPVYQDVLKAAKRDFESERVTDAETIQTIQSTYKKINYILDPHTSVGITAARRSIERAASAFHISLSTAHPAKFSGAVDMALRGEKGFDFEAKVLPKEFVGLEQKERRVSEVENDWKSVREVVKKQVEQELGEA</sequence>
<dbReference type="Proteomes" id="UP001163324">
    <property type="component" value="Chromosome 1"/>
</dbReference>
<keyword evidence="2" id="KW-1185">Reference proteome</keyword>
<reference evidence="1" key="1">
    <citation type="submission" date="2022-10" db="EMBL/GenBank/DDBJ databases">
        <title>Complete Genome of Trichothecium roseum strain YXFP-22015, a Plant Pathogen Isolated from Citrus.</title>
        <authorList>
            <person name="Wang Y."/>
            <person name="Zhu L."/>
        </authorList>
    </citation>
    <scope>NUCLEOTIDE SEQUENCE</scope>
    <source>
        <strain evidence="1">YXFP-22015</strain>
    </source>
</reference>
<gene>
    <name evidence="1" type="ORF">N3K66_001134</name>
</gene>
<name>A0ACC0VFI7_9HYPO</name>
<accession>A0ACC0VFI7</accession>
<organism evidence="1 2">
    <name type="scientific">Trichothecium roseum</name>
    <dbReference type="NCBI Taxonomy" id="47278"/>
    <lineage>
        <taxon>Eukaryota</taxon>
        <taxon>Fungi</taxon>
        <taxon>Dikarya</taxon>
        <taxon>Ascomycota</taxon>
        <taxon>Pezizomycotina</taxon>
        <taxon>Sordariomycetes</taxon>
        <taxon>Hypocreomycetidae</taxon>
        <taxon>Hypocreales</taxon>
        <taxon>Hypocreales incertae sedis</taxon>
        <taxon>Trichothecium</taxon>
    </lineage>
</organism>
<proteinExistence type="predicted"/>